<reference evidence="1" key="1">
    <citation type="submission" date="2022-06" db="EMBL/GenBank/DDBJ databases">
        <title>The First Complete Genome of the Simian Malaria Parasite Plasmodium brasilianum.</title>
        <authorList>
            <person name="Bajic M."/>
            <person name="Ravishankar S."/>
        </authorList>
    </citation>
    <scope>NUCLEOTIDE SEQUENCE</scope>
    <source>
        <strain evidence="1">Bolivian I</strain>
    </source>
</reference>
<keyword evidence="2" id="KW-1185">Reference proteome</keyword>
<accession>A0ACB9Y313</accession>
<evidence type="ECO:0000313" key="2">
    <source>
        <dbReference type="Proteomes" id="UP001056978"/>
    </source>
</evidence>
<comment type="caution">
    <text evidence="1">The sequence shown here is derived from an EMBL/GenBank/DDBJ whole genome shotgun (WGS) entry which is preliminary data.</text>
</comment>
<sequence length="1810" mass="212052">MKKDKIKEKYIKLLFTQVEKEKVQNNYENTSYNFASFTNYDVYILNGKYYKLRNLDDVKIKKTLLLYLFKHNFYVPKIIKRIIFKKFLLQNESRDIPNFNYNIYLLLSYLKNPSVNETMQKIIDLDVFRTRINKENEKTIYFFNLFLNYACNYFQFKYKQGLNEVLALFFYLKGKCFNMVDVYFCFQNFVERFLKEFYYDDEFFFLQISFFLFKILIKYHDPVLSEVLEKNKMTPEIYAASWFLTLFASKSNLQILNSIYMIFLLEHNPFFYFFFSLALLILHRNVFLCVDSSNLPELLSKINIFNKKFLKKVWSLGKYLENNTPVSFAHKLFFIKNILIYLTNENSIENNHKKNVLLNFFKSIDYMSINSYEIIKNVSSGRNNYIFLDIRSSRNFKKFHLNNSINVEPVSNCAEVLRNNIGLQHKKKKKDTNRTDDKQIFYILKKYDGHEVAHTGMLLFSFLLLRKYNGKNNIHYDDNIILKKKKGINETKLTEVNIRSMDKSQERGVKRRKREESKNITRKKRKKKKKKKIGDNRATSIFNNLSLLKVEENQMVDLNTFFFNFYSDKKCIKRSYKSCKVKFKFYEPLSREYAVEKKVKMAKNYFSDDDVLSTPFSLTSYRIRMSFILKREKAMAKVTRVETEEMKKRKTEGLKSAIRKDSTRNVESNEYYNENGGKDNHVDTHIDINDDDEHVDDEHANDARATKSTRKIKRDSYLLEQNLNISSFNLYLLIKEKVLKDENSLKIFFENMFNPNKEIVILYDDDFKNAKHVRSFYYELIYKLKLKNVSIIEGGINSYHNLIKNKQSESPSRLDSRSHLDSRANYKTNVITKTSGGIKNTELPDFYLCYNLVKNKKVLNHLFHPSHLCYLCDNKNFKKMKKRILDEFFFEIYNDYSIFEDYYYFLTNQRDHVNYSAFFELILRKKSFEKLKKSKKEESEALLFPLSNILNYIKRKKSVDKEKDLNENSSVRTGYVNTTTTITSTSTAVGAASTSVSSGIPVCNNNCKGNHNDGVCNNSVHSTNASAMTKRLSESTQSDMNIYSNTRVKKDYFSLNYYIYYYNRKKNEFFTFIANDEEKQTKCEGASFDVSNAAPCNVTHTNTSDVNRSSLRGSVPFINKCSEDGDHRNACAISNRTADAGANVGADADIDITSAICANESIKVEGDEKWLAVNEEQEYIPSKDLLNLRNKLSISSDNTERRSSSSSDVYSLYSYIDIMCYNYLLNKDDASCSSCKRCDDNDDDGDNVEYNDGEDYHNNNNRSVSKIQCKIYNCFIEYIYQPMIPHNIRSNNIISNFVQYVKYYKNMNPSNNSINDPNFYLNCNKLDSSLFFNLSYFPFNNFRKMHLPNKFSFSKSYEKERRDTGTGMGTSTEIDMGINMSKGRDSEGSGGGLEFRDRENFVRDDSLYYTVREELPLKKELQNDEDDKGTQHVGSTNGEATYAEGKNANTYDEVVNDSILNNTWIKNKPELGLCKLMIYHNFLILYGVPYLYDVNVLVDTTNKATQENKVRRNISKSYGEHKSVANLKKIKEAPFDDTTDVKDFEGNQAKREEADGGKETYRGNGETGGGAPPPDIGIVNFLKEKKEYNNKKDNTYLNYCDDKLHKMVVHKYKDLKKKDILFNIDCYKLNAIDINWNNISNHMFRNITKEHIEDTYNYYKPYFNLSKNNLSKEEQFPYSPSSSNSASSNNTCSCASDEQDFSFSDYHSLYTNKAKIKTNSRNKNNKKKMKLEYRKTKIDVVNIYAIFDLRTIYKITTKKNNNKTLYFYFSTNKSTPLMVLNFEDELEVQSCVCSVKEVYTFFANNIGGLH</sequence>
<protein>
    <submittedName>
        <fullName evidence="1">Uncharacterized protein</fullName>
    </submittedName>
</protein>
<organism evidence="1 2">
    <name type="scientific">Plasmodium brasilianum</name>
    <dbReference type="NCBI Taxonomy" id="5824"/>
    <lineage>
        <taxon>Eukaryota</taxon>
        <taxon>Sar</taxon>
        <taxon>Alveolata</taxon>
        <taxon>Apicomplexa</taxon>
        <taxon>Aconoidasida</taxon>
        <taxon>Haemosporida</taxon>
        <taxon>Plasmodiidae</taxon>
        <taxon>Plasmodium</taxon>
        <taxon>Plasmodium (Plasmodium)</taxon>
    </lineage>
</organism>
<gene>
    <name evidence="1" type="ORF">MKS88_005691</name>
</gene>
<proteinExistence type="predicted"/>
<dbReference type="EMBL" id="CM043782">
    <property type="protein sequence ID" value="KAI4835009.1"/>
    <property type="molecule type" value="Genomic_DNA"/>
</dbReference>
<evidence type="ECO:0000313" key="1">
    <source>
        <dbReference type="EMBL" id="KAI4835009.1"/>
    </source>
</evidence>
<dbReference type="Proteomes" id="UP001056978">
    <property type="component" value="Chromosome 14"/>
</dbReference>
<name>A0ACB9Y313_PLABR</name>